<name>A0ABV2MAD9_9HYPH</name>
<sequence length="122" mass="12750">MPQEMELPRALRLKEGRAAAAPPELVADPPIDRSMAWTRSTTSLPMAAAGGISGATFRRARATGVNAYSIYAGRSEEEFVSPSPSSSIATPASSAARINACRTVSAGMRPASQARQKSIALC</sequence>
<dbReference type="Proteomes" id="UP001549077">
    <property type="component" value="Unassembled WGS sequence"/>
</dbReference>
<protein>
    <submittedName>
        <fullName evidence="1">Uncharacterized protein</fullName>
    </submittedName>
</protein>
<dbReference type="EMBL" id="JBEPMY010000001">
    <property type="protein sequence ID" value="MET3753423.1"/>
    <property type="molecule type" value="Genomic_DNA"/>
</dbReference>
<proteinExistence type="predicted"/>
<gene>
    <name evidence="1" type="ORF">ABID08_000762</name>
</gene>
<evidence type="ECO:0000313" key="2">
    <source>
        <dbReference type="Proteomes" id="UP001549077"/>
    </source>
</evidence>
<organism evidence="1 2">
    <name type="scientific">Rhizobium binae</name>
    <dbReference type="NCBI Taxonomy" id="1138190"/>
    <lineage>
        <taxon>Bacteria</taxon>
        <taxon>Pseudomonadati</taxon>
        <taxon>Pseudomonadota</taxon>
        <taxon>Alphaproteobacteria</taxon>
        <taxon>Hyphomicrobiales</taxon>
        <taxon>Rhizobiaceae</taxon>
        <taxon>Rhizobium/Agrobacterium group</taxon>
        <taxon>Rhizobium</taxon>
    </lineage>
</organism>
<comment type="caution">
    <text evidence="1">The sequence shown here is derived from an EMBL/GenBank/DDBJ whole genome shotgun (WGS) entry which is preliminary data.</text>
</comment>
<evidence type="ECO:0000313" key="1">
    <source>
        <dbReference type="EMBL" id="MET3753423.1"/>
    </source>
</evidence>
<reference evidence="1 2" key="1">
    <citation type="submission" date="2024-06" db="EMBL/GenBank/DDBJ databases">
        <title>Genomic Encyclopedia of Type Strains, Phase IV (KMG-IV): sequencing the most valuable type-strain genomes for metagenomic binning, comparative biology and taxonomic classification.</title>
        <authorList>
            <person name="Goeker M."/>
        </authorList>
    </citation>
    <scope>NUCLEOTIDE SEQUENCE [LARGE SCALE GENOMIC DNA]</scope>
    <source>
        <strain evidence="1 2">DSM 29288</strain>
    </source>
</reference>
<accession>A0ABV2MAD9</accession>
<keyword evidence="2" id="KW-1185">Reference proteome</keyword>